<dbReference type="Proteomes" id="UP000789901">
    <property type="component" value="Unassembled WGS sequence"/>
</dbReference>
<evidence type="ECO:0000313" key="3">
    <source>
        <dbReference type="Proteomes" id="UP000789901"/>
    </source>
</evidence>
<feature type="transmembrane region" description="Helical" evidence="1">
    <location>
        <begin position="34"/>
        <end position="59"/>
    </location>
</feature>
<keyword evidence="1" id="KW-0812">Transmembrane</keyword>
<name>A0ABN7XKT6_GIGMA</name>
<organism evidence="2 3">
    <name type="scientific">Gigaspora margarita</name>
    <dbReference type="NCBI Taxonomy" id="4874"/>
    <lineage>
        <taxon>Eukaryota</taxon>
        <taxon>Fungi</taxon>
        <taxon>Fungi incertae sedis</taxon>
        <taxon>Mucoromycota</taxon>
        <taxon>Glomeromycotina</taxon>
        <taxon>Glomeromycetes</taxon>
        <taxon>Diversisporales</taxon>
        <taxon>Gigasporaceae</taxon>
        <taxon>Gigaspora</taxon>
    </lineage>
</organism>
<gene>
    <name evidence="2" type="ORF">GMARGA_LOCUS44448</name>
</gene>
<keyword evidence="1" id="KW-1133">Transmembrane helix</keyword>
<proteinExistence type="predicted"/>
<evidence type="ECO:0000256" key="1">
    <source>
        <dbReference type="SAM" id="Phobius"/>
    </source>
</evidence>
<comment type="caution">
    <text evidence="2">The sequence shown here is derived from an EMBL/GenBank/DDBJ whole genome shotgun (WGS) entry which is preliminary data.</text>
</comment>
<keyword evidence="1" id="KW-0472">Membrane</keyword>
<reference evidence="2 3" key="1">
    <citation type="submission" date="2021-06" db="EMBL/GenBank/DDBJ databases">
        <authorList>
            <person name="Kallberg Y."/>
            <person name="Tangrot J."/>
            <person name="Rosling A."/>
        </authorList>
    </citation>
    <scope>NUCLEOTIDE SEQUENCE [LARGE SCALE GENOMIC DNA]</scope>
    <source>
        <strain evidence="2 3">120-4 pot B 10/14</strain>
    </source>
</reference>
<feature type="non-terminal residue" evidence="2">
    <location>
        <position position="70"/>
    </location>
</feature>
<evidence type="ECO:0000313" key="2">
    <source>
        <dbReference type="EMBL" id="CAG8855627.1"/>
    </source>
</evidence>
<keyword evidence="3" id="KW-1185">Reference proteome</keyword>
<protein>
    <submittedName>
        <fullName evidence="2">18719_t:CDS:1</fullName>
    </submittedName>
</protein>
<feature type="non-terminal residue" evidence="2">
    <location>
        <position position="1"/>
    </location>
</feature>
<accession>A0ABN7XKT6</accession>
<dbReference type="EMBL" id="CAJVQB010151414">
    <property type="protein sequence ID" value="CAG8855627.1"/>
    <property type="molecule type" value="Genomic_DNA"/>
</dbReference>
<sequence length="70" mass="7829">MVVNKDLPFFLLKVSQIKVIEYQDIIFMTVLKGIAINFTIIALSISNFITLGTGLEIVVNNKSMLQSIVQ</sequence>